<dbReference type="EMBL" id="FWFK01000007">
    <property type="protein sequence ID" value="SLN68309.1"/>
    <property type="molecule type" value="Genomic_DNA"/>
</dbReference>
<organism evidence="2 3">
    <name type="scientific">Roseivivax jejudonensis</name>
    <dbReference type="NCBI Taxonomy" id="1529041"/>
    <lineage>
        <taxon>Bacteria</taxon>
        <taxon>Pseudomonadati</taxon>
        <taxon>Pseudomonadota</taxon>
        <taxon>Alphaproteobacteria</taxon>
        <taxon>Rhodobacterales</taxon>
        <taxon>Roseobacteraceae</taxon>
        <taxon>Roseivivax</taxon>
    </lineage>
</organism>
<feature type="compositionally biased region" description="Basic residues" evidence="1">
    <location>
        <begin position="17"/>
        <end position="35"/>
    </location>
</feature>
<sequence>MSIKGLVKKAASTYARSKSRGPAHGAHRPTNRPVRKQSAERKIVNGVVKYAKKRL</sequence>
<evidence type="ECO:0000313" key="3">
    <source>
        <dbReference type="Proteomes" id="UP000193570"/>
    </source>
</evidence>
<keyword evidence="3" id="KW-1185">Reference proteome</keyword>
<name>A0A1X7A2C0_9RHOB</name>
<proteinExistence type="predicted"/>
<dbReference type="Proteomes" id="UP000193570">
    <property type="component" value="Unassembled WGS sequence"/>
</dbReference>
<evidence type="ECO:0000313" key="2">
    <source>
        <dbReference type="EMBL" id="SLN68309.1"/>
    </source>
</evidence>
<dbReference type="AlphaFoldDB" id="A0A1X7A2C0"/>
<protein>
    <submittedName>
        <fullName evidence="2">Uncharacterized protein</fullName>
    </submittedName>
</protein>
<accession>A0A1X7A2C0</accession>
<evidence type="ECO:0000256" key="1">
    <source>
        <dbReference type="SAM" id="MobiDB-lite"/>
    </source>
</evidence>
<dbReference type="RefSeq" id="WP_159456794.1">
    <property type="nucleotide sequence ID" value="NZ_FWFK01000007.1"/>
</dbReference>
<feature type="region of interest" description="Disordered" evidence="1">
    <location>
        <begin position="1"/>
        <end position="40"/>
    </location>
</feature>
<gene>
    <name evidence="2" type="ORF">ROJ8625_03538</name>
</gene>
<reference evidence="2 3" key="1">
    <citation type="submission" date="2017-03" db="EMBL/GenBank/DDBJ databases">
        <authorList>
            <person name="Afonso C.L."/>
            <person name="Miller P.J."/>
            <person name="Scott M.A."/>
            <person name="Spackman E."/>
            <person name="Goraichik I."/>
            <person name="Dimitrov K.M."/>
            <person name="Suarez D.L."/>
            <person name="Swayne D.E."/>
        </authorList>
    </citation>
    <scope>NUCLEOTIDE SEQUENCE [LARGE SCALE GENOMIC DNA]</scope>
    <source>
        <strain evidence="2 3">CECT 8625</strain>
    </source>
</reference>